<dbReference type="RefSeq" id="WP_208624208.1">
    <property type="nucleotide sequence ID" value="NZ_PQGA01000002.1"/>
</dbReference>
<sequence length="448" mass="47866">MNSTVSSATAQGVVTPQMLRKVATASTIGTLVEWYDFFIYATASSLVFNKLFFPNLPPLIGTLVSLGTYAAGFLARPVGGLLFGYIGDRFGRKSALVATLLIVGCATFVVGLMPTYETIGIAAPLALVFVRMLHGFGIGGEQGNAILICCEHAPAARRGYFGSWVMIGAPAGFVIPLGIFALLDTTLTAGQFLAWGWRIPFLLSLVLVAVGLYIRLSLSESPLFARLRGESKEEGSPLAAAFKEQKRSLLWGCCAKLGESTTFTTFAVIIVGYAVSQGIPRQVMIDATLIAILIELVTLPVFGHLSDKFGRRNVYLFGATVCLLLLVPSFALVYYKVQAWIWLCLVGVLAAGHSAMYATQAAFFSELFPTRMRASGVSVIQQFGALFGSVGALGAGWLLAAQHGAPWFYCAYMAVTIAITIAGAIMLPETAPARRKQGSQVPDWNPTA</sequence>
<feature type="transmembrane region" description="Helical" evidence="7">
    <location>
        <begin position="340"/>
        <end position="358"/>
    </location>
</feature>
<feature type="transmembrane region" description="Helical" evidence="7">
    <location>
        <begin position="195"/>
        <end position="218"/>
    </location>
</feature>
<dbReference type="CDD" id="cd17369">
    <property type="entry name" value="MFS_ShiA_like"/>
    <property type="match status" value="1"/>
</dbReference>
<dbReference type="InterPro" id="IPR005829">
    <property type="entry name" value="Sugar_transporter_CS"/>
</dbReference>
<organism evidence="9 10">
    <name type="scientific">Paraburkholderia eburnea</name>
    <dbReference type="NCBI Taxonomy" id="1189126"/>
    <lineage>
        <taxon>Bacteria</taxon>
        <taxon>Pseudomonadati</taxon>
        <taxon>Pseudomonadota</taxon>
        <taxon>Betaproteobacteria</taxon>
        <taxon>Burkholderiales</taxon>
        <taxon>Burkholderiaceae</taxon>
        <taxon>Paraburkholderia</taxon>
    </lineage>
</organism>
<evidence type="ECO:0000313" key="10">
    <source>
        <dbReference type="Proteomes" id="UP000237381"/>
    </source>
</evidence>
<dbReference type="InterPro" id="IPR005828">
    <property type="entry name" value="MFS_sugar_transport-like"/>
</dbReference>
<evidence type="ECO:0000256" key="1">
    <source>
        <dbReference type="ARBA" id="ARBA00004651"/>
    </source>
</evidence>
<feature type="transmembrane region" description="Helical" evidence="7">
    <location>
        <begin position="282"/>
        <end position="302"/>
    </location>
</feature>
<proteinExistence type="predicted"/>
<evidence type="ECO:0000256" key="5">
    <source>
        <dbReference type="ARBA" id="ARBA00022989"/>
    </source>
</evidence>
<evidence type="ECO:0000313" key="9">
    <source>
        <dbReference type="EMBL" id="POR54769.1"/>
    </source>
</evidence>
<evidence type="ECO:0000256" key="2">
    <source>
        <dbReference type="ARBA" id="ARBA00022448"/>
    </source>
</evidence>
<feature type="transmembrane region" description="Helical" evidence="7">
    <location>
        <begin position="406"/>
        <end position="427"/>
    </location>
</feature>
<keyword evidence="6 7" id="KW-0472">Membrane</keyword>
<dbReference type="PANTHER" id="PTHR43045">
    <property type="entry name" value="SHIKIMATE TRANSPORTER"/>
    <property type="match status" value="1"/>
</dbReference>
<keyword evidence="3" id="KW-1003">Cell membrane</keyword>
<evidence type="ECO:0000259" key="8">
    <source>
        <dbReference type="PROSITE" id="PS50850"/>
    </source>
</evidence>
<dbReference type="PROSITE" id="PS00217">
    <property type="entry name" value="SUGAR_TRANSPORT_2"/>
    <property type="match status" value="1"/>
</dbReference>
<keyword evidence="2" id="KW-0813">Transport</keyword>
<dbReference type="InterPro" id="IPR036259">
    <property type="entry name" value="MFS_trans_sf"/>
</dbReference>
<dbReference type="PROSITE" id="PS50850">
    <property type="entry name" value="MFS"/>
    <property type="match status" value="1"/>
</dbReference>
<keyword evidence="4 7" id="KW-0812">Transmembrane</keyword>
<dbReference type="AlphaFoldDB" id="A0A2S4MJJ9"/>
<evidence type="ECO:0000256" key="7">
    <source>
        <dbReference type="SAM" id="Phobius"/>
    </source>
</evidence>
<feature type="transmembrane region" description="Helical" evidence="7">
    <location>
        <begin position="314"/>
        <end position="334"/>
    </location>
</feature>
<dbReference type="Gene3D" id="1.20.1250.20">
    <property type="entry name" value="MFS general substrate transporter like domains"/>
    <property type="match status" value="2"/>
</dbReference>
<feature type="domain" description="Major facilitator superfamily (MFS) profile" evidence="8">
    <location>
        <begin position="22"/>
        <end position="431"/>
    </location>
</feature>
<dbReference type="PANTHER" id="PTHR43045:SF1">
    <property type="entry name" value="SHIKIMATE TRANSPORTER"/>
    <property type="match status" value="1"/>
</dbReference>
<keyword evidence="5 7" id="KW-1133">Transmembrane helix</keyword>
<dbReference type="InterPro" id="IPR020846">
    <property type="entry name" value="MFS_dom"/>
</dbReference>
<dbReference type="Proteomes" id="UP000237381">
    <property type="component" value="Unassembled WGS sequence"/>
</dbReference>
<comment type="subcellular location">
    <subcellularLocation>
        <location evidence="1">Cell membrane</location>
        <topology evidence="1">Multi-pass membrane protein</topology>
    </subcellularLocation>
</comment>
<keyword evidence="10" id="KW-1185">Reference proteome</keyword>
<feature type="transmembrane region" description="Helical" evidence="7">
    <location>
        <begin position="379"/>
        <end position="400"/>
    </location>
</feature>
<protein>
    <submittedName>
        <fullName evidence="9">Sugar phosphate permease</fullName>
    </submittedName>
</protein>
<dbReference type="Pfam" id="PF07690">
    <property type="entry name" value="MFS_1"/>
    <property type="match status" value="1"/>
</dbReference>
<dbReference type="GO" id="GO:0022857">
    <property type="term" value="F:transmembrane transporter activity"/>
    <property type="evidence" value="ECO:0007669"/>
    <property type="project" value="InterPro"/>
</dbReference>
<accession>A0A2S4MJJ9</accession>
<dbReference type="FunFam" id="1.20.1250.20:FF:000001">
    <property type="entry name" value="Dicarboxylate MFS transporter"/>
    <property type="match status" value="1"/>
</dbReference>
<comment type="caution">
    <text evidence="9">The sequence shown here is derived from an EMBL/GenBank/DDBJ whole genome shotgun (WGS) entry which is preliminary data.</text>
</comment>
<reference evidence="9 10" key="1">
    <citation type="submission" date="2018-01" db="EMBL/GenBank/DDBJ databases">
        <title>Genomic Encyclopedia of Type Strains, Phase III (KMG-III): the genomes of soil and plant-associated and newly described type strains.</title>
        <authorList>
            <person name="Whitman W."/>
        </authorList>
    </citation>
    <scope>NUCLEOTIDE SEQUENCE [LARGE SCALE GENOMIC DNA]</scope>
    <source>
        <strain evidence="9 10">JCM 18070</strain>
    </source>
</reference>
<feature type="transmembrane region" description="Helical" evidence="7">
    <location>
        <begin position="160"/>
        <end position="183"/>
    </location>
</feature>
<gene>
    <name evidence="9" type="ORF">B0G62_102378</name>
</gene>
<evidence type="ECO:0000256" key="4">
    <source>
        <dbReference type="ARBA" id="ARBA00022692"/>
    </source>
</evidence>
<feature type="transmembrane region" description="Helical" evidence="7">
    <location>
        <begin position="95"/>
        <end position="113"/>
    </location>
</feature>
<feature type="transmembrane region" description="Helical" evidence="7">
    <location>
        <begin position="119"/>
        <end position="139"/>
    </location>
</feature>
<dbReference type="SUPFAM" id="SSF103473">
    <property type="entry name" value="MFS general substrate transporter"/>
    <property type="match status" value="1"/>
</dbReference>
<dbReference type="InterPro" id="IPR011701">
    <property type="entry name" value="MFS"/>
</dbReference>
<dbReference type="EMBL" id="PQGA01000002">
    <property type="protein sequence ID" value="POR54769.1"/>
    <property type="molecule type" value="Genomic_DNA"/>
</dbReference>
<feature type="transmembrane region" description="Helical" evidence="7">
    <location>
        <begin position="249"/>
        <end position="276"/>
    </location>
</feature>
<name>A0A2S4MJJ9_9BURK</name>
<dbReference type="Pfam" id="PF00083">
    <property type="entry name" value="Sugar_tr"/>
    <property type="match status" value="1"/>
</dbReference>
<feature type="transmembrane region" description="Helical" evidence="7">
    <location>
        <begin position="59"/>
        <end position="83"/>
    </location>
</feature>
<dbReference type="GO" id="GO:0005886">
    <property type="term" value="C:plasma membrane"/>
    <property type="evidence" value="ECO:0007669"/>
    <property type="project" value="UniProtKB-SubCell"/>
</dbReference>
<evidence type="ECO:0000256" key="6">
    <source>
        <dbReference type="ARBA" id="ARBA00023136"/>
    </source>
</evidence>
<evidence type="ECO:0000256" key="3">
    <source>
        <dbReference type="ARBA" id="ARBA00022475"/>
    </source>
</evidence>